<keyword evidence="2" id="KW-1185">Reference proteome</keyword>
<gene>
    <name evidence="1" type="ORF">GCM10011323_23900</name>
</gene>
<accession>A0ABQ1W8G3</accession>
<proteinExistence type="predicted"/>
<dbReference type="RefSeq" id="WP_188501734.1">
    <property type="nucleotide sequence ID" value="NZ_BMFP01000004.1"/>
</dbReference>
<name>A0ABQ1W8G3_9BACT</name>
<organism evidence="1 2">
    <name type="scientific">Pontibacter amylolyticus</name>
    <dbReference type="NCBI Taxonomy" id="1424080"/>
    <lineage>
        <taxon>Bacteria</taxon>
        <taxon>Pseudomonadati</taxon>
        <taxon>Bacteroidota</taxon>
        <taxon>Cytophagia</taxon>
        <taxon>Cytophagales</taxon>
        <taxon>Hymenobacteraceae</taxon>
        <taxon>Pontibacter</taxon>
    </lineage>
</organism>
<evidence type="ECO:0008006" key="3">
    <source>
        <dbReference type="Google" id="ProtNLM"/>
    </source>
</evidence>
<comment type="caution">
    <text evidence="1">The sequence shown here is derived from an EMBL/GenBank/DDBJ whole genome shotgun (WGS) entry which is preliminary data.</text>
</comment>
<evidence type="ECO:0000313" key="1">
    <source>
        <dbReference type="EMBL" id="GGG18977.1"/>
    </source>
</evidence>
<dbReference type="EMBL" id="BMFP01000004">
    <property type="protein sequence ID" value="GGG18977.1"/>
    <property type="molecule type" value="Genomic_DNA"/>
</dbReference>
<reference evidence="2" key="1">
    <citation type="journal article" date="2019" name="Int. J. Syst. Evol. Microbiol.">
        <title>The Global Catalogue of Microorganisms (GCM) 10K type strain sequencing project: providing services to taxonomists for standard genome sequencing and annotation.</title>
        <authorList>
            <consortium name="The Broad Institute Genomics Platform"/>
            <consortium name="The Broad Institute Genome Sequencing Center for Infectious Disease"/>
            <person name="Wu L."/>
            <person name="Ma J."/>
        </authorList>
    </citation>
    <scope>NUCLEOTIDE SEQUENCE [LARGE SCALE GENOMIC DNA]</scope>
    <source>
        <strain evidence="2">CGMCC 1.12749</strain>
    </source>
</reference>
<dbReference type="Proteomes" id="UP000634043">
    <property type="component" value="Unassembled WGS sequence"/>
</dbReference>
<protein>
    <recommendedName>
        <fullName evidence="3">Peptidase S74 domain-containing protein</fullName>
    </recommendedName>
</protein>
<evidence type="ECO:0000313" key="2">
    <source>
        <dbReference type="Proteomes" id="UP000634043"/>
    </source>
</evidence>
<sequence>MFFICLLSLLCTEGHAQWQSSGGDIFYNSGRVGVGITPLNGLHLHKLDNLNGGSFRLGHSGSFDAVLSYGWDGISQDAFKITRYNHNSYNGATDLMTIQTSGNVGIGTNNPNQKLHVAGNMVLESDVYGSLIFTGTGQGEFNRYLRLINSPQQSSAAGLKAGGVLIADSYNYADPDKNDLIVKGNVGIGTATPDAKLTVAGNVHAREVKVTVAAGADFVFEEDYKLPSLEDTEKFVRVHKHLPGIAPAAEMEQEGLDLGKMNILLLQKVEELTLHLIRMDEEIKALRKNNH</sequence>